<dbReference type="GO" id="GO:0007165">
    <property type="term" value="P:signal transduction"/>
    <property type="evidence" value="ECO:0007669"/>
    <property type="project" value="UniProtKB-KW"/>
</dbReference>
<evidence type="ECO:0000256" key="3">
    <source>
        <dbReference type="SAM" id="Coils"/>
    </source>
</evidence>
<evidence type="ECO:0000256" key="1">
    <source>
        <dbReference type="ARBA" id="ARBA00029447"/>
    </source>
</evidence>
<feature type="domain" description="PAC" evidence="6">
    <location>
        <begin position="257"/>
        <end position="309"/>
    </location>
</feature>
<dbReference type="Gene3D" id="1.10.287.950">
    <property type="entry name" value="Methyl-accepting chemotaxis protein"/>
    <property type="match status" value="1"/>
</dbReference>
<sequence length="546" mass="58748">MALSRPVRPTPKPNWYACHIKANSGSNAAGRRLAEASLSAATKVTTPVLRGRPMFPWFNAKIDAQTIKALDRSLAIIEFTPSGDVITANANFLKVVGYSLDEIRGRHHRTFMDPVEAQSPEYQAFWTSLGKGQFYAGEFRRFGKGGHEAWLEATYNPVMDASGRVIKVVKFASDITERKRRTAEFEGQVAAISKSQAVIHFTLDGTITEANQNFLDALGYRLEEIQGRHHSMFVSPEEKNSPSYRAFWDALRRGEYQQAEYKRLGKGGKEVWIQATYTPIFDAAGKPFKVVKFATDITEAVKQRMHRAGVQKEIAADLERISQELTQANTQAASASAAAEQTAGNVQSVAAAAEELAASVEEIRRQIHQSSTLARTAASEGARTNTIVTSLTGAAQKIGDVVSLIDSIAEQTNLLALNATIEAARAGDAGKGFSVVAQEVKSLAGQTSKATSEIASQIEAVQQVTQQAVQALGSITGTISDLNDVASVIASAVEEQTAVTREVSSNMQGAAQGVEMVKANMNAIAGSTNQVEQATRQVRQAAASIA</sequence>
<keyword evidence="8" id="KW-0675">Receptor</keyword>
<dbReference type="GO" id="GO:0006935">
    <property type="term" value="P:chemotaxis"/>
    <property type="evidence" value="ECO:0007669"/>
    <property type="project" value="InterPro"/>
</dbReference>
<evidence type="ECO:0000256" key="2">
    <source>
        <dbReference type="PROSITE-ProRule" id="PRU00284"/>
    </source>
</evidence>
<dbReference type="InterPro" id="IPR000700">
    <property type="entry name" value="PAS-assoc_C"/>
</dbReference>
<feature type="domain" description="PAS" evidence="5">
    <location>
        <begin position="204"/>
        <end position="254"/>
    </location>
</feature>
<keyword evidence="2" id="KW-0807">Transducer</keyword>
<feature type="domain" description="T-SNARE coiled-coil homology" evidence="7">
    <location>
        <begin position="462"/>
        <end position="524"/>
    </location>
</feature>
<dbReference type="NCBIfam" id="TIGR00229">
    <property type="entry name" value="sensory_box"/>
    <property type="match status" value="2"/>
</dbReference>
<feature type="domain" description="Methyl-accepting transducer" evidence="4">
    <location>
        <begin position="310"/>
        <end position="546"/>
    </location>
</feature>
<evidence type="ECO:0000259" key="7">
    <source>
        <dbReference type="PROSITE" id="PS50192"/>
    </source>
</evidence>
<dbReference type="PROSITE" id="PS50113">
    <property type="entry name" value="PAC"/>
    <property type="match status" value="2"/>
</dbReference>
<dbReference type="Pfam" id="PF00015">
    <property type="entry name" value="MCPsignal"/>
    <property type="match status" value="1"/>
</dbReference>
<evidence type="ECO:0000313" key="9">
    <source>
        <dbReference type="Proteomes" id="UP000000270"/>
    </source>
</evidence>
<dbReference type="InterPro" id="IPR001610">
    <property type="entry name" value="PAC"/>
</dbReference>
<organism evidence="8 9">
    <name type="scientific">Azorhizobium caulinodans (strain ATCC 43989 / DSM 5975 / JCM 20966 / LMG 6465 / NBRC 14845 / NCIMB 13405 / ORS 571)</name>
    <dbReference type="NCBI Taxonomy" id="438753"/>
    <lineage>
        <taxon>Bacteria</taxon>
        <taxon>Pseudomonadati</taxon>
        <taxon>Pseudomonadota</taxon>
        <taxon>Alphaproteobacteria</taxon>
        <taxon>Hyphomicrobiales</taxon>
        <taxon>Xanthobacteraceae</taxon>
        <taxon>Azorhizobium</taxon>
    </lineage>
</organism>
<dbReference type="PROSITE" id="PS50192">
    <property type="entry name" value="T_SNARE"/>
    <property type="match status" value="1"/>
</dbReference>
<gene>
    <name evidence="8" type="ordered locus">AZC_3153</name>
</gene>
<dbReference type="InterPro" id="IPR050903">
    <property type="entry name" value="Bact_Chemotaxis_MeTrfase"/>
</dbReference>
<dbReference type="GO" id="GO:0004888">
    <property type="term" value="F:transmembrane signaling receptor activity"/>
    <property type="evidence" value="ECO:0007669"/>
    <property type="project" value="InterPro"/>
</dbReference>
<dbReference type="EMBL" id="AP009384">
    <property type="protein sequence ID" value="BAF89151.1"/>
    <property type="molecule type" value="Genomic_DNA"/>
</dbReference>
<evidence type="ECO:0000259" key="6">
    <source>
        <dbReference type="PROSITE" id="PS50113"/>
    </source>
</evidence>
<dbReference type="CDD" id="cd00130">
    <property type="entry name" value="PAS"/>
    <property type="match status" value="2"/>
</dbReference>
<evidence type="ECO:0000313" key="8">
    <source>
        <dbReference type="EMBL" id="BAF89151.1"/>
    </source>
</evidence>
<dbReference type="PRINTS" id="PR00260">
    <property type="entry name" value="CHEMTRNSDUCR"/>
</dbReference>
<evidence type="ECO:0000259" key="5">
    <source>
        <dbReference type="PROSITE" id="PS50112"/>
    </source>
</evidence>
<dbReference type="Pfam" id="PF08447">
    <property type="entry name" value="PAS_3"/>
    <property type="match status" value="2"/>
</dbReference>
<dbReference type="HOGENOM" id="CLU_000445_107_26_5"/>
<dbReference type="InterPro" id="IPR004089">
    <property type="entry name" value="MCPsignal_dom"/>
</dbReference>
<dbReference type="InterPro" id="IPR013655">
    <property type="entry name" value="PAS_fold_3"/>
</dbReference>
<comment type="similarity">
    <text evidence="1">Belongs to the methyl-accepting chemotaxis (MCP) protein family.</text>
</comment>
<dbReference type="PANTHER" id="PTHR24422">
    <property type="entry name" value="CHEMOTAXIS PROTEIN METHYLTRANSFERASE"/>
    <property type="match status" value="1"/>
</dbReference>
<dbReference type="KEGG" id="azc:AZC_3153"/>
<evidence type="ECO:0000259" key="4">
    <source>
        <dbReference type="PROSITE" id="PS50111"/>
    </source>
</evidence>
<dbReference type="SMART" id="SM00091">
    <property type="entry name" value="PAS"/>
    <property type="match status" value="2"/>
</dbReference>
<feature type="domain" description="PAC" evidence="6">
    <location>
        <begin position="135"/>
        <end position="187"/>
    </location>
</feature>
<dbReference type="InterPro" id="IPR000727">
    <property type="entry name" value="T_SNARE_dom"/>
</dbReference>
<dbReference type="PANTHER" id="PTHR24422:SF10">
    <property type="entry name" value="CHEMOTAXIS PROTEIN METHYLTRANSFERASE 2"/>
    <property type="match status" value="1"/>
</dbReference>
<reference evidence="9" key="2">
    <citation type="submission" date="2007-04" db="EMBL/GenBank/DDBJ databases">
        <title>Complete genome sequence of the nitrogen-fixing bacterium Azorhizobium caulinodans ORS571.</title>
        <authorList>
            <person name="Lee K.B."/>
            <person name="Backer P.D."/>
            <person name="Aono T."/>
            <person name="Liu C.T."/>
            <person name="Suzuki S."/>
            <person name="Suzuki T."/>
            <person name="Kaneko T."/>
            <person name="Yamada M."/>
            <person name="Tabata S."/>
            <person name="Kupfer D.M."/>
            <person name="Najar F.Z."/>
            <person name="Wiley G.B."/>
            <person name="Roe B."/>
            <person name="Binnewies T."/>
            <person name="Ussery D."/>
            <person name="Vereecke D."/>
            <person name="Gevers D."/>
            <person name="Holsters M."/>
            <person name="Oyaizu H."/>
        </authorList>
    </citation>
    <scope>NUCLEOTIDE SEQUENCE [LARGE SCALE GENOMIC DNA]</scope>
    <source>
        <strain evidence="9">ATCC 43989 / DSM 5975 / JCM 20966 / LMG 6465 / NBRC 14845 / NCIMB 13405 / ORS 571</strain>
    </source>
</reference>
<accession>A8IC31</accession>
<reference evidence="8 9" key="4">
    <citation type="journal article" date="2009" name="Appl. Environ. Microbiol.">
        <title>Comparative genome-wide transcriptional profiling of Azorhizobium caulinodans ORS571 grown under free-living and symbiotic conditions.</title>
        <authorList>
            <person name="Tsukada S."/>
            <person name="Aono T."/>
            <person name="Akiba N."/>
            <person name="Lee KB."/>
            <person name="Liu CT."/>
            <person name="Toyazaki H."/>
            <person name="Oyaizu H."/>
        </authorList>
    </citation>
    <scope>NUCLEOTIDE SEQUENCE [LARGE SCALE GENOMIC DNA]</scope>
    <source>
        <strain evidence="9">ATCC 43989 / DSM 5975 / JCM 20966 / LMG 6465 / NBRC 14845 / NCIMB 13405 / ORS 571</strain>
    </source>
</reference>
<reference evidence="8 9" key="3">
    <citation type="journal article" date="2008" name="BMC Genomics">
        <title>The genome of the versatile nitrogen fixer Azorhizobium caulinodans ORS571.</title>
        <authorList>
            <person name="Lee KB."/>
            <person name="Backer P.D."/>
            <person name="Aono T."/>
            <person name="Liu CT."/>
            <person name="Suzuki S."/>
            <person name="Suzuki T."/>
            <person name="Kaneko T."/>
            <person name="Yamada M."/>
            <person name="Tabata S."/>
            <person name="Kupfer D.M."/>
            <person name="Najar F.Z."/>
            <person name="Wiley G.B."/>
            <person name="Roe B."/>
            <person name="Binnewies T.T."/>
            <person name="Ussery D.W."/>
            <person name="D'Haeze W."/>
            <person name="Herder J.D."/>
            <person name="Gevers D."/>
            <person name="Vereecke D."/>
            <person name="Holsters M."/>
            <person name="Oyaizu H."/>
        </authorList>
    </citation>
    <scope>NUCLEOTIDE SEQUENCE [LARGE SCALE GENOMIC DNA]</scope>
    <source>
        <strain evidence="9">ATCC 43989 / DSM 5975 / JCM 20966 / LMG 6465 / NBRC 14845 / NCIMB 13405 / ORS 571</strain>
    </source>
</reference>
<reference evidence="8 9" key="6">
    <citation type="journal article" date="2011" name="Appl. Environ. Microbiol.">
        <title>Involvement of the azorhizobial chromosome partition gene (parA) in the onset of bacteroid differentiation during Sesbania rostrata stem nodule development.</title>
        <authorList>
            <person name="Liu CT."/>
            <person name="Lee KB."/>
            <person name="Wang YS."/>
            <person name="Peng MH."/>
            <person name="Lee KT."/>
            <person name="Suzuki S."/>
            <person name="Suzuki T."/>
            <person name="Oyaizu H."/>
        </authorList>
    </citation>
    <scope>NUCLEOTIDE SEQUENCE [LARGE SCALE GENOMIC DNA]</scope>
    <source>
        <strain evidence="9">ATCC 43989 / DSM 5975 / JCM 20966 / LMG 6465 / NBRC 14845 / NCIMB 13405 / ORS 571</strain>
    </source>
</reference>
<feature type="coiled-coil region" evidence="3">
    <location>
        <begin position="311"/>
        <end position="366"/>
    </location>
</feature>
<dbReference type="InterPro" id="IPR000014">
    <property type="entry name" value="PAS"/>
</dbReference>
<dbReference type="STRING" id="438753.AZC_3153"/>
<reference evidence="8 9" key="1">
    <citation type="journal article" date="2007" name="Appl. Environ. Microbiol.">
        <title>Rhizobial factors required for stem nodule maturation and maintenance in Sesbania rostrata-Azorhizobium caulinodans ORS571 symbiosis.</title>
        <authorList>
            <person name="Suzuki S."/>
            <person name="Aono T."/>
            <person name="Lee KB."/>
            <person name="Suzuki T."/>
            <person name="Liu CT."/>
            <person name="Miwa H."/>
            <person name="Wakao S."/>
            <person name="Iki T."/>
            <person name="Oyaizu H."/>
        </authorList>
    </citation>
    <scope>NUCLEOTIDE SEQUENCE [LARGE SCALE GENOMIC DNA]</scope>
    <source>
        <strain evidence="9">ATCC 43989 / DSM 5975 / JCM 20966 / LMG 6465 / NBRC 14845 / NCIMB 13405 / ORS 571</strain>
    </source>
</reference>
<dbReference type="PROSITE" id="PS50111">
    <property type="entry name" value="CHEMOTAXIS_TRANSDUC_2"/>
    <property type="match status" value="1"/>
</dbReference>
<dbReference type="Proteomes" id="UP000000270">
    <property type="component" value="Chromosome"/>
</dbReference>
<feature type="domain" description="PAS" evidence="5">
    <location>
        <begin position="76"/>
        <end position="114"/>
    </location>
</feature>
<dbReference type="InterPro" id="IPR004090">
    <property type="entry name" value="Chemotax_Me-accpt_rcpt"/>
</dbReference>
<dbReference type="Gene3D" id="3.30.450.20">
    <property type="entry name" value="PAS domain"/>
    <property type="match status" value="2"/>
</dbReference>
<keyword evidence="3" id="KW-0175">Coiled coil</keyword>
<dbReference type="SMART" id="SM00086">
    <property type="entry name" value="PAC"/>
    <property type="match status" value="2"/>
</dbReference>
<dbReference type="PROSITE" id="PS50112">
    <property type="entry name" value="PAS"/>
    <property type="match status" value="2"/>
</dbReference>
<dbReference type="eggNOG" id="COG0840">
    <property type="taxonomic scope" value="Bacteria"/>
</dbReference>
<protein>
    <submittedName>
        <fullName evidence="8">Methyl-accepting chemotaxis receptor</fullName>
    </submittedName>
</protein>
<keyword evidence="9" id="KW-1185">Reference proteome</keyword>
<dbReference type="eggNOG" id="COG2202">
    <property type="taxonomic scope" value="Bacteria"/>
</dbReference>
<dbReference type="SMART" id="SM00283">
    <property type="entry name" value="MA"/>
    <property type="match status" value="1"/>
</dbReference>
<dbReference type="SUPFAM" id="SSF58104">
    <property type="entry name" value="Methyl-accepting chemotaxis protein (MCP) signaling domain"/>
    <property type="match status" value="1"/>
</dbReference>
<dbReference type="GO" id="GO:0016020">
    <property type="term" value="C:membrane"/>
    <property type="evidence" value="ECO:0007669"/>
    <property type="project" value="InterPro"/>
</dbReference>
<dbReference type="AlphaFoldDB" id="A8IC31"/>
<proteinExistence type="inferred from homology"/>
<dbReference type="SUPFAM" id="SSF55785">
    <property type="entry name" value="PYP-like sensor domain (PAS domain)"/>
    <property type="match status" value="2"/>
</dbReference>
<reference evidence="8 9" key="5">
    <citation type="journal article" date="2010" name="Appl. Environ. Microbiol.">
        <title>phrR-like gene praR of Azorhizobium caulinodans ORS571 is essential for symbiosis with Sesbania rostrata and is involved in expression of reb genes.</title>
        <authorList>
            <person name="Akiba N."/>
            <person name="Aono T."/>
            <person name="Toyazaki H."/>
            <person name="Sato S."/>
            <person name="Oyaizu H."/>
        </authorList>
    </citation>
    <scope>NUCLEOTIDE SEQUENCE [LARGE SCALE GENOMIC DNA]</scope>
    <source>
        <strain evidence="9">ATCC 43989 / DSM 5975 / JCM 20966 / LMG 6465 / NBRC 14845 / NCIMB 13405 / ORS 571</strain>
    </source>
</reference>
<name>A8IC31_AZOC5</name>
<dbReference type="InterPro" id="IPR035965">
    <property type="entry name" value="PAS-like_dom_sf"/>
</dbReference>